<proteinExistence type="predicted"/>
<dbReference type="RefSeq" id="WP_375066312.1">
    <property type="nucleotide sequence ID" value="NZ_JBHGBT010000046.1"/>
</dbReference>
<evidence type="ECO:0000313" key="1">
    <source>
        <dbReference type="EMBL" id="MFB4197732.1"/>
    </source>
</evidence>
<sequence length="44" mass="4693">MTARVRRAVAALATLARSGWQCSGCGGWQPGDIPPVPQHCNNCR</sequence>
<gene>
    <name evidence="1" type="ORF">ACE11A_25685</name>
</gene>
<comment type="caution">
    <text evidence="1">The sequence shown here is derived from an EMBL/GenBank/DDBJ whole genome shotgun (WGS) entry which is preliminary data.</text>
</comment>
<evidence type="ECO:0000313" key="2">
    <source>
        <dbReference type="Proteomes" id="UP001577267"/>
    </source>
</evidence>
<organism evidence="1 2">
    <name type="scientific">Streptomyces carpaticus</name>
    <dbReference type="NCBI Taxonomy" id="285558"/>
    <lineage>
        <taxon>Bacteria</taxon>
        <taxon>Bacillati</taxon>
        <taxon>Actinomycetota</taxon>
        <taxon>Actinomycetes</taxon>
        <taxon>Kitasatosporales</taxon>
        <taxon>Streptomycetaceae</taxon>
        <taxon>Streptomyces</taxon>
    </lineage>
</organism>
<dbReference type="EMBL" id="JBHGBT010000046">
    <property type="protein sequence ID" value="MFB4197732.1"/>
    <property type="molecule type" value="Genomic_DNA"/>
</dbReference>
<name>A0ABV4ZUC8_9ACTN</name>
<reference evidence="1 2" key="1">
    <citation type="submission" date="2024-09" db="EMBL/GenBank/DDBJ databases">
        <title>Draft genome sequence of multifaceted antimicrobials producing Streptomyces sp. strain FH1.</title>
        <authorList>
            <person name="Hassan F."/>
            <person name="Ali H."/>
            <person name="Hassan N."/>
            <person name="Nawaz A."/>
        </authorList>
    </citation>
    <scope>NUCLEOTIDE SEQUENCE [LARGE SCALE GENOMIC DNA]</scope>
    <source>
        <strain evidence="1 2">FH1</strain>
    </source>
</reference>
<protein>
    <submittedName>
        <fullName evidence="1">Uncharacterized protein</fullName>
    </submittedName>
</protein>
<dbReference type="Proteomes" id="UP001577267">
    <property type="component" value="Unassembled WGS sequence"/>
</dbReference>
<accession>A0ABV4ZUC8</accession>
<keyword evidence="2" id="KW-1185">Reference proteome</keyword>